<name>A0A067SSQ4_GALM3</name>
<sequence length="88" mass="9625">MSHIEHSLSPTAIPGAISACRQMTALKALSFVNLFSCLGFLIAVGGVNSRKLRTSNRAQVNINNDRLHDDNEVDLREMAHHLDALDNA</sequence>
<feature type="transmembrane region" description="Helical" evidence="1">
    <location>
        <begin position="28"/>
        <end position="47"/>
    </location>
</feature>
<evidence type="ECO:0000256" key="1">
    <source>
        <dbReference type="SAM" id="Phobius"/>
    </source>
</evidence>
<dbReference type="EMBL" id="KL142384">
    <property type="protein sequence ID" value="KDR73945.1"/>
    <property type="molecule type" value="Genomic_DNA"/>
</dbReference>
<dbReference type="Proteomes" id="UP000027222">
    <property type="component" value="Unassembled WGS sequence"/>
</dbReference>
<keyword evidence="1" id="KW-1133">Transmembrane helix</keyword>
<organism evidence="2 3">
    <name type="scientific">Galerina marginata (strain CBS 339.88)</name>
    <dbReference type="NCBI Taxonomy" id="685588"/>
    <lineage>
        <taxon>Eukaryota</taxon>
        <taxon>Fungi</taxon>
        <taxon>Dikarya</taxon>
        <taxon>Basidiomycota</taxon>
        <taxon>Agaricomycotina</taxon>
        <taxon>Agaricomycetes</taxon>
        <taxon>Agaricomycetidae</taxon>
        <taxon>Agaricales</taxon>
        <taxon>Agaricineae</taxon>
        <taxon>Strophariaceae</taxon>
        <taxon>Galerina</taxon>
    </lineage>
</organism>
<keyword evidence="1" id="KW-0472">Membrane</keyword>
<dbReference type="AlphaFoldDB" id="A0A067SSQ4"/>
<evidence type="ECO:0000313" key="2">
    <source>
        <dbReference type="EMBL" id="KDR73945.1"/>
    </source>
</evidence>
<keyword evidence="3" id="KW-1185">Reference proteome</keyword>
<dbReference type="HOGENOM" id="CLU_2469228_0_0_1"/>
<keyword evidence="1" id="KW-0812">Transmembrane</keyword>
<reference evidence="3" key="1">
    <citation type="journal article" date="2014" name="Proc. Natl. Acad. Sci. U.S.A.">
        <title>Extensive sampling of basidiomycete genomes demonstrates inadequacy of the white-rot/brown-rot paradigm for wood decay fungi.</title>
        <authorList>
            <person name="Riley R."/>
            <person name="Salamov A.A."/>
            <person name="Brown D.W."/>
            <person name="Nagy L.G."/>
            <person name="Floudas D."/>
            <person name="Held B.W."/>
            <person name="Levasseur A."/>
            <person name="Lombard V."/>
            <person name="Morin E."/>
            <person name="Otillar R."/>
            <person name="Lindquist E.A."/>
            <person name="Sun H."/>
            <person name="LaButti K.M."/>
            <person name="Schmutz J."/>
            <person name="Jabbour D."/>
            <person name="Luo H."/>
            <person name="Baker S.E."/>
            <person name="Pisabarro A.G."/>
            <person name="Walton J.D."/>
            <person name="Blanchette R.A."/>
            <person name="Henrissat B."/>
            <person name="Martin F."/>
            <person name="Cullen D."/>
            <person name="Hibbett D.S."/>
            <person name="Grigoriev I.V."/>
        </authorList>
    </citation>
    <scope>NUCLEOTIDE SEQUENCE [LARGE SCALE GENOMIC DNA]</scope>
    <source>
        <strain evidence="3">CBS 339.88</strain>
    </source>
</reference>
<proteinExistence type="predicted"/>
<protein>
    <submittedName>
        <fullName evidence="2">Uncharacterized protein</fullName>
    </submittedName>
</protein>
<gene>
    <name evidence="2" type="ORF">GALMADRAFT_250645</name>
</gene>
<accession>A0A067SSQ4</accession>
<evidence type="ECO:0000313" key="3">
    <source>
        <dbReference type="Proteomes" id="UP000027222"/>
    </source>
</evidence>